<dbReference type="GeneID" id="120323006"/>
<organism evidence="2 3">
    <name type="scientific">Pipra filicauda</name>
    <name type="common">Wire-tailed manakin</name>
    <dbReference type="NCBI Taxonomy" id="649802"/>
    <lineage>
        <taxon>Eukaryota</taxon>
        <taxon>Metazoa</taxon>
        <taxon>Chordata</taxon>
        <taxon>Craniata</taxon>
        <taxon>Vertebrata</taxon>
        <taxon>Euteleostomi</taxon>
        <taxon>Archelosauria</taxon>
        <taxon>Archosauria</taxon>
        <taxon>Dinosauria</taxon>
        <taxon>Saurischia</taxon>
        <taxon>Theropoda</taxon>
        <taxon>Coelurosauria</taxon>
        <taxon>Aves</taxon>
        <taxon>Neognathae</taxon>
        <taxon>Neoaves</taxon>
        <taxon>Telluraves</taxon>
        <taxon>Australaves</taxon>
        <taxon>Passeriformes</taxon>
        <taxon>Pipridae</taxon>
        <taxon>Pipra</taxon>
    </lineage>
</organism>
<proteinExistence type="predicted"/>
<keyword evidence="2" id="KW-1185">Reference proteome</keyword>
<evidence type="ECO:0000313" key="2">
    <source>
        <dbReference type="Proteomes" id="UP000504627"/>
    </source>
</evidence>
<feature type="region of interest" description="Disordered" evidence="1">
    <location>
        <begin position="235"/>
        <end position="261"/>
    </location>
</feature>
<sequence length="261" mass="28524">MLLPDELCFAIYGPPVLYEAERAQPRQQGAWEALKPQRGCRWHTEVYQVQGSASTNDLHLLVFLLEEVVLTVTSFWERCANILPFCFCESDGDCRSTVSLVLVLDNPTSSSRRKLCVSQMKDDDNVLLGGQSWKPTDGRCRITKAQNPQKFCFTTGDLILQEKYLHYKVSWSSKGFGNGVCPCSLTAGRRSNLIPVSGKQQPSEEGLCRGRAVLLLSGEDVGTEADVIGMAEGAAGAAVPGSPDTQGCVPTPKSQPRGPWQ</sequence>
<accession>A0A7R5K7B3</accession>
<evidence type="ECO:0000256" key="1">
    <source>
        <dbReference type="SAM" id="MobiDB-lite"/>
    </source>
</evidence>
<reference evidence="3" key="1">
    <citation type="submission" date="2025-08" db="UniProtKB">
        <authorList>
            <consortium name="RefSeq"/>
        </authorList>
    </citation>
    <scope>IDENTIFICATION</scope>
    <source>
        <tissue evidence="3">Muscle</tissue>
    </source>
</reference>
<name>A0A7R5K7B3_9PASS</name>
<protein>
    <submittedName>
        <fullName evidence="3">Uncharacterized protein LOC120323006</fullName>
    </submittedName>
</protein>
<dbReference type="InParanoid" id="A0A7R5K7B3"/>
<dbReference type="RefSeq" id="XP_039235935.1">
    <property type="nucleotide sequence ID" value="XM_039380001.1"/>
</dbReference>
<dbReference type="AlphaFoldDB" id="A0A7R5K7B3"/>
<dbReference type="Proteomes" id="UP000504627">
    <property type="component" value="Unplaced"/>
</dbReference>
<gene>
    <name evidence="3" type="primary">LOC120323006</name>
</gene>
<evidence type="ECO:0000313" key="3">
    <source>
        <dbReference type="RefSeq" id="XP_039235935.1"/>
    </source>
</evidence>